<reference evidence="1" key="1">
    <citation type="journal article" date="2019" name="Sci. Rep.">
        <title>Draft genome of Tanacetum cinerariifolium, the natural source of mosquito coil.</title>
        <authorList>
            <person name="Yamashiro T."/>
            <person name="Shiraishi A."/>
            <person name="Satake H."/>
            <person name="Nakayama K."/>
        </authorList>
    </citation>
    <scope>NUCLEOTIDE SEQUENCE</scope>
</reference>
<evidence type="ECO:0000313" key="1">
    <source>
        <dbReference type="EMBL" id="GEZ66558.1"/>
    </source>
</evidence>
<name>A0A699IRS0_TANCI</name>
<sequence>MHLPPGFVDPQRPDYFTYAEEILKHAHMQSNPCRNLVNTKSRLGVDGDLVSDPMLYQSLAGALRYLTFTRPNISYAVQQVCLYMHGPREPLLVALKRILRYAGCPVTHRSTLNYCVFLGDNLLAWSAKRQVTVSRSSVEAKYRCVANVVAKNAWFQYADIFTKGLPSALFLEFHSSLNVRRPRVLTAGEY</sequence>
<accession>A0A699IRS0</accession>
<dbReference type="PANTHER" id="PTHR11439">
    <property type="entry name" value="GAG-POL-RELATED RETROTRANSPOSON"/>
    <property type="match status" value="1"/>
</dbReference>
<protein>
    <submittedName>
        <fullName evidence="1">Ribonuclease H-like domain-containing protein</fullName>
    </submittedName>
</protein>
<dbReference type="AlphaFoldDB" id="A0A699IRS0"/>
<dbReference type="PANTHER" id="PTHR11439:SF524">
    <property type="entry name" value="RNA-DIRECTED DNA POLYMERASE, PROTEIN KINASE RLK-PELLE-DLSV FAMILY"/>
    <property type="match status" value="1"/>
</dbReference>
<organism evidence="1">
    <name type="scientific">Tanacetum cinerariifolium</name>
    <name type="common">Dalmatian daisy</name>
    <name type="synonym">Chrysanthemum cinerariifolium</name>
    <dbReference type="NCBI Taxonomy" id="118510"/>
    <lineage>
        <taxon>Eukaryota</taxon>
        <taxon>Viridiplantae</taxon>
        <taxon>Streptophyta</taxon>
        <taxon>Embryophyta</taxon>
        <taxon>Tracheophyta</taxon>
        <taxon>Spermatophyta</taxon>
        <taxon>Magnoliopsida</taxon>
        <taxon>eudicotyledons</taxon>
        <taxon>Gunneridae</taxon>
        <taxon>Pentapetalae</taxon>
        <taxon>asterids</taxon>
        <taxon>campanulids</taxon>
        <taxon>Asterales</taxon>
        <taxon>Asteraceae</taxon>
        <taxon>Asteroideae</taxon>
        <taxon>Anthemideae</taxon>
        <taxon>Anthemidinae</taxon>
        <taxon>Tanacetum</taxon>
    </lineage>
</organism>
<proteinExistence type="predicted"/>
<gene>
    <name evidence="1" type="ORF">Tci_538531</name>
</gene>
<dbReference type="EMBL" id="BKCJ010307331">
    <property type="protein sequence ID" value="GEZ66558.1"/>
    <property type="molecule type" value="Genomic_DNA"/>
</dbReference>
<comment type="caution">
    <text evidence="1">The sequence shown here is derived from an EMBL/GenBank/DDBJ whole genome shotgun (WGS) entry which is preliminary data.</text>
</comment>